<dbReference type="EMBL" id="DS113655">
    <property type="protein sequence ID" value="EAX98996.1"/>
    <property type="molecule type" value="Genomic_DNA"/>
</dbReference>
<dbReference type="VEuPathDB" id="TrichDB:TVAG_432050"/>
<reference evidence="1" key="2">
    <citation type="journal article" date="2007" name="Science">
        <title>Draft genome sequence of the sexually transmitted pathogen Trichomonas vaginalis.</title>
        <authorList>
            <person name="Carlton J.M."/>
            <person name="Hirt R.P."/>
            <person name="Silva J.C."/>
            <person name="Delcher A.L."/>
            <person name="Schatz M."/>
            <person name="Zhao Q."/>
            <person name="Wortman J.R."/>
            <person name="Bidwell S.L."/>
            <person name="Alsmark U.C.M."/>
            <person name="Besteiro S."/>
            <person name="Sicheritz-Ponten T."/>
            <person name="Noel C.J."/>
            <person name="Dacks J.B."/>
            <person name="Foster P.G."/>
            <person name="Simillion C."/>
            <person name="Van de Peer Y."/>
            <person name="Miranda-Saavedra D."/>
            <person name="Barton G.J."/>
            <person name="Westrop G.D."/>
            <person name="Mueller S."/>
            <person name="Dessi D."/>
            <person name="Fiori P.L."/>
            <person name="Ren Q."/>
            <person name="Paulsen I."/>
            <person name="Zhang H."/>
            <person name="Bastida-Corcuera F.D."/>
            <person name="Simoes-Barbosa A."/>
            <person name="Brown M.T."/>
            <person name="Hayes R.D."/>
            <person name="Mukherjee M."/>
            <person name="Okumura C.Y."/>
            <person name="Schneider R."/>
            <person name="Smith A.J."/>
            <person name="Vanacova S."/>
            <person name="Villalvazo M."/>
            <person name="Haas B.J."/>
            <person name="Pertea M."/>
            <person name="Feldblyum T.V."/>
            <person name="Utterback T.R."/>
            <person name="Shu C.L."/>
            <person name="Osoegawa K."/>
            <person name="de Jong P.J."/>
            <person name="Hrdy I."/>
            <person name="Horvathova L."/>
            <person name="Zubacova Z."/>
            <person name="Dolezal P."/>
            <person name="Malik S.B."/>
            <person name="Logsdon J.M. Jr."/>
            <person name="Henze K."/>
            <person name="Gupta A."/>
            <person name="Wang C.C."/>
            <person name="Dunne R.L."/>
            <person name="Upcroft J.A."/>
            <person name="Upcroft P."/>
            <person name="White O."/>
            <person name="Salzberg S.L."/>
            <person name="Tang P."/>
            <person name="Chiu C.-H."/>
            <person name="Lee Y.-S."/>
            <person name="Embley T.M."/>
            <person name="Coombs G.H."/>
            <person name="Mottram J.C."/>
            <person name="Tachezy J."/>
            <person name="Fraser-Liggett C.M."/>
            <person name="Johnson P.J."/>
        </authorList>
    </citation>
    <scope>NUCLEOTIDE SEQUENCE [LARGE SCALE GENOMIC DNA]</scope>
    <source>
        <strain evidence="1">G3</strain>
    </source>
</reference>
<proteinExistence type="predicted"/>
<name>A2F802_TRIV3</name>
<protein>
    <submittedName>
        <fullName evidence="1">Uncharacterized protein</fullName>
    </submittedName>
</protein>
<reference evidence="1" key="1">
    <citation type="submission" date="2006-10" db="EMBL/GenBank/DDBJ databases">
        <authorList>
            <person name="Amadeo P."/>
            <person name="Zhao Q."/>
            <person name="Wortman J."/>
            <person name="Fraser-Liggett C."/>
            <person name="Carlton J."/>
        </authorList>
    </citation>
    <scope>NUCLEOTIDE SEQUENCE</scope>
    <source>
        <strain evidence="1">G3</strain>
    </source>
</reference>
<dbReference type="Proteomes" id="UP000001542">
    <property type="component" value="Unassembled WGS sequence"/>
</dbReference>
<dbReference type="AlphaFoldDB" id="A2F802"/>
<evidence type="ECO:0000313" key="2">
    <source>
        <dbReference type="Proteomes" id="UP000001542"/>
    </source>
</evidence>
<sequence length="234" mass="26895">MKPHEPIGKSDYKTKKLICDLFPLIPSANINHYIKFHPELQIPEIIAHFLEIKEATGKVEDIKVLVYLAEARTILRMKKNEVEKTPENDEAKNKLRLQIAKFEVDPSLHKFSTIIYDSISQIRLSKKRPKLVPEEYLDNMAFFIANELKEGNISLDNIEWEKYQDTTREPLLQPLYAAGFMIKTADPLTSITNMITHDPKFKELVFSSLRYCGIGAAISQTETLFLVMIAADLE</sequence>
<accession>A2F802</accession>
<dbReference type="InParanoid" id="A2F802"/>
<dbReference type="KEGG" id="tva:4756799"/>
<organism evidence="1 2">
    <name type="scientific">Trichomonas vaginalis (strain ATCC PRA-98 / G3)</name>
    <dbReference type="NCBI Taxonomy" id="412133"/>
    <lineage>
        <taxon>Eukaryota</taxon>
        <taxon>Metamonada</taxon>
        <taxon>Parabasalia</taxon>
        <taxon>Trichomonadida</taxon>
        <taxon>Trichomonadidae</taxon>
        <taxon>Trichomonas</taxon>
    </lineage>
</organism>
<gene>
    <name evidence="1" type="ORF">TVAG_432050</name>
</gene>
<keyword evidence="2" id="KW-1185">Reference proteome</keyword>
<dbReference type="RefSeq" id="XP_001311926.1">
    <property type="nucleotide sequence ID" value="XM_001311925.1"/>
</dbReference>
<dbReference type="VEuPathDB" id="TrichDB:TVAGG3_0671790"/>
<evidence type="ECO:0000313" key="1">
    <source>
        <dbReference type="EMBL" id="EAX98996.1"/>
    </source>
</evidence>